<dbReference type="Proteomes" id="UP000242791">
    <property type="component" value="Unassembled WGS sequence"/>
</dbReference>
<dbReference type="Gene3D" id="3.80.10.10">
    <property type="entry name" value="Ribonuclease Inhibitor"/>
    <property type="match status" value="2"/>
</dbReference>
<feature type="compositionally biased region" description="Polar residues" evidence="4">
    <location>
        <begin position="90"/>
        <end position="125"/>
    </location>
</feature>
<feature type="compositionally biased region" description="Basic and acidic residues" evidence="4">
    <location>
        <begin position="175"/>
        <end position="184"/>
    </location>
</feature>
<evidence type="ECO:0000256" key="4">
    <source>
        <dbReference type="SAM" id="MobiDB-lite"/>
    </source>
</evidence>
<dbReference type="PANTHER" id="PTHR24113">
    <property type="entry name" value="RAN GTPASE-ACTIVATING PROTEIN 1"/>
    <property type="match status" value="1"/>
</dbReference>
<dbReference type="VEuPathDB" id="FungiDB:ACJ73_05122"/>
<evidence type="ECO:0000256" key="3">
    <source>
        <dbReference type="ARBA" id="ARBA00022737"/>
    </source>
</evidence>
<feature type="compositionally biased region" description="Basic and acidic residues" evidence="4">
    <location>
        <begin position="532"/>
        <end position="541"/>
    </location>
</feature>
<dbReference type="GO" id="GO:0048471">
    <property type="term" value="C:perinuclear region of cytoplasm"/>
    <property type="evidence" value="ECO:0007669"/>
    <property type="project" value="TreeGrafter"/>
</dbReference>
<dbReference type="GO" id="GO:0005829">
    <property type="term" value="C:cytosol"/>
    <property type="evidence" value="ECO:0007669"/>
    <property type="project" value="TreeGrafter"/>
</dbReference>
<feature type="region of interest" description="Disordered" evidence="4">
    <location>
        <begin position="522"/>
        <end position="541"/>
    </location>
</feature>
<keyword evidence="3" id="KW-0677">Repeat</keyword>
<dbReference type="PANTHER" id="PTHR24113:SF12">
    <property type="entry name" value="RAN GTPASE-ACTIVATING PROTEIN 1"/>
    <property type="match status" value="1"/>
</dbReference>
<feature type="region of interest" description="Disordered" evidence="4">
    <location>
        <begin position="23"/>
        <end position="200"/>
    </location>
</feature>
<feature type="compositionally biased region" description="Basic and acidic residues" evidence="4">
    <location>
        <begin position="1222"/>
        <end position="1233"/>
    </location>
</feature>
<feature type="region of interest" description="Disordered" evidence="4">
    <location>
        <begin position="1033"/>
        <end position="1090"/>
    </location>
</feature>
<feature type="compositionally biased region" description="Low complexity" evidence="4">
    <location>
        <begin position="278"/>
        <end position="289"/>
    </location>
</feature>
<accession>A0A1J9R690</accession>
<proteinExistence type="predicted"/>
<organism evidence="5 6">
    <name type="scientific">Blastomyces percursus</name>
    <dbReference type="NCBI Taxonomy" id="1658174"/>
    <lineage>
        <taxon>Eukaryota</taxon>
        <taxon>Fungi</taxon>
        <taxon>Dikarya</taxon>
        <taxon>Ascomycota</taxon>
        <taxon>Pezizomycotina</taxon>
        <taxon>Eurotiomycetes</taxon>
        <taxon>Eurotiomycetidae</taxon>
        <taxon>Onygenales</taxon>
        <taxon>Ajellomycetaceae</taxon>
        <taxon>Blastomyces</taxon>
    </lineage>
</organism>
<keyword evidence="6" id="KW-1185">Reference proteome</keyword>
<evidence type="ECO:0000313" key="6">
    <source>
        <dbReference type="Proteomes" id="UP000242791"/>
    </source>
</evidence>
<evidence type="ECO:0000256" key="2">
    <source>
        <dbReference type="ARBA" id="ARBA00022614"/>
    </source>
</evidence>
<evidence type="ECO:0000256" key="1">
    <source>
        <dbReference type="ARBA" id="ARBA00022468"/>
    </source>
</evidence>
<dbReference type="SUPFAM" id="SSF52047">
    <property type="entry name" value="RNI-like"/>
    <property type="match status" value="1"/>
</dbReference>
<feature type="region of interest" description="Disordered" evidence="4">
    <location>
        <begin position="946"/>
        <end position="979"/>
    </location>
</feature>
<comment type="caution">
    <text evidence="5">The sequence shown here is derived from an EMBL/GenBank/DDBJ whole genome shotgun (WGS) entry which is preliminary data.</text>
</comment>
<dbReference type="STRING" id="1658174.A0A1J9R690"/>
<dbReference type="GO" id="GO:0006913">
    <property type="term" value="P:nucleocytoplasmic transport"/>
    <property type="evidence" value="ECO:0007669"/>
    <property type="project" value="TreeGrafter"/>
</dbReference>
<feature type="compositionally biased region" description="Basic and acidic residues" evidence="4">
    <location>
        <begin position="313"/>
        <end position="325"/>
    </location>
</feature>
<dbReference type="GO" id="GO:0031267">
    <property type="term" value="F:small GTPase binding"/>
    <property type="evidence" value="ECO:0007669"/>
    <property type="project" value="TreeGrafter"/>
</dbReference>
<name>A0A1J9R690_9EURO</name>
<feature type="region of interest" description="Disordered" evidence="4">
    <location>
        <begin position="1214"/>
        <end position="1233"/>
    </location>
</feature>
<dbReference type="GO" id="GO:0005096">
    <property type="term" value="F:GTPase activator activity"/>
    <property type="evidence" value="ECO:0007669"/>
    <property type="project" value="UniProtKB-KW"/>
</dbReference>
<dbReference type="OrthoDB" id="8436363at2759"/>
<evidence type="ECO:0000313" key="5">
    <source>
        <dbReference type="EMBL" id="OJD23524.1"/>
    </source>
</evidence>
<feature type="compositionally biased region" description="Low complexity" evidence="4">
    <location>
        <begin position="339"/>
        <end position="356"/>
    </location>
</feature>
<sequence length="1233" mass="134682">MEKVDTVDVSWLHHSQKDNLVRTKSLPSVPINSSHMITPEPPILASSLPTENHEPANGVSSTGVPRSLTPPVMNQRQTPTKQRKGPPSNVVEQSECTPSPAPTTLTSNGTIAKSSSAKQPTTGRRNSWISSLSQKLSSSGSVPPTQSNTKDANAKQPAQSPRTELHNPFGASFSPKEKTDKQDDAPTPFDSRSPKSHPSFFHNALRKLSSSSSSVGGGLGKIVTQEVIPERRVMNVDQHRDRCKIAELNQAKLRRVAFCVDVEIAGTSRRSESEEEATPQQPTQPTQPTSHRPPQAGLAKKKSTVVDQIRVFKRQDSKTAVEKAENTAVKPPQPGANGGPTEAATSTAAGETTLSEPPKENEKPAGTKEQTRKQEKKKRSEEERKERKERKRRQAEANGTVPLQFTRDKVWSSLRPTRGQDQPTTDPVRIYRRCCQLRETGVLKKVVEQISSPSSGLAESPGTVAVLDLSGLCMTLPDIVTFADWLAIVPVRKLILQNCGLTDEAVRVILSGLLSTKTIEQSRLRRRNSRKHSADASQRGERAGVIEKLSVKNNPKIGHDGWRHIALFIHMSRSLIGIDLSGIPFPQTPASTTRPTSPLTKSSKQPAAVSTVFAKALSERLAGNHLEELVISECYPSSEDLSKICDAATAVELRRLGVAHNNMTAEGLGHVIRYLQAGYCEGLDLGGNNLGDHLGPLSSAIQKAKDHPLSALSLADCSLTPKPLCSLLQALTCLPNFRFIDLSHNPNLFASQPDSLAALRRYLPQMAELKRIHLADVSLSPDHAIALAEILPDCRRLCHINILENPAIAALASAKDAPAQEEACALYASLMTAVRISRTLIAVDIDIPTADNNEVVKALASQIVAYSLRNLERGELVEELSDGTTPEEYPVPVPDILVHIVGNVDDEGDDPVKLAPDEDYVIGGTGLVKALGVCLGNADRHSLEVLGDVTPPPSGASTPLRRASSVGNKKPRDMSKNLLNSARRIRVRLQPVLVREDRAGNESNYRRLQFLDFTLQRMIQRFEDEFPDTRLSIKSDTRNTLPQRTPSQSSAGDSAEQSKLDDSASLDATRLSQSPDQDQYPDATIDDEDGDRYAIRLSRTSSNTSLHSKALTFEEGRVHRFQQHVRRDILSTDLEAEPDTPSQGPDETQIHALREKLERLRSSEMQSRIELVGPDKALEELGANMEELIALRERDPESFESFKASQIAAQINAGLVGEGQGEGEREGSEQRPP</sequence>
<feature type="compositionally biased region" description="Low complexity" evidence="4">
    <location>
        <begin position="127"/>
        <end position="141"/>
    </location>
</feature>
<keyword evidence="1" id="KW-0343">GTPase activation</keyword>
<reference evidence="5 6" key="1">
    <citation type="submission" date="2015-08" db="EMBL/GenBank/DDBJ databases">
        <title>Emmonsia species relationships and genome sequence.</title>
        <authorList>
            <person name="Cuomo C.A."/>
            <person name="Schwartz I.S."/>
            <person name="Kenyon C."/>
            <person name="De Hoog G.S."/>
            <person name="Govender N.P."/>
            <person name="Botha A."/>
            <person name="Moreno L."/>
            <person name="De Vries M."/>
            <person name="Munoz J.F."/>
            <person name="Stielow J.B."/>
        </authorList>
    </citation>
    <scope>NUCLEOTIDE SEQUENCE [LARGE SCALE GENOMIC DNA]</scope>
    <source>
        <strain evidence="5 6">EI222</strain>
    </source>
</reference>
<feature type="compositionally biased region" description="Polar residues" evidence="4">
    <location>
        <begin position="1038"/>
        <end position="1055"/>
    </location>
</feature>
<dbReference type="InterPro" id="IPR027038">
    <property type="entry name" value="RanGap"/>
</dbReference>
<feature type="compositionally biased region" description="Polar residues" evidence="4">
    <location>
        <begin position="142"/>
        <end position="162"/>
    </location>
</feature>
<evidence type="ECO:0008006" key="7">
    <source>
        <dbReference type="Google" id="ProtNLM"/>
    </source>
</evidence>
<protein>
    <recommendedName>
        <fullName evidence="7">Cell wall biogenesis protein Mhp1</fullName>
    </recommendedName>
</protein>
<dbReference type="GO" id="GO:0005634">
    <property type="term" value="C:nucleus"/>
    <property type="evidence" value="ECO:0007669"/>
    <property type="project" value="TreeGrafter"/>
</dbReference>
<keyword evidence="2" id="KW-0433">Leucine-rich repeat</keyword>
<gene>
    <name evidence="5" type="ORF">ACJ73_05122</name>
</gene>
<dbReference type="AlphaFoldDB" id="A0A1J9R690"/>
<dbReference type="EMBL" id="LGTZ01000772">
    <property type="protein sequence ID" value="OJD23524.1"/>
    <property type="molecule type" value="Genomic_DNA"/>
</dbReference>
<feature type="region of interest" description="Disordered" evidence="4">
    <location>
        <begin position="267"/>
        <end position="425"/>
    </location>
</feature>
<feature type="compositionally biased region" description="Basic and acidic residues" evidence="4">
    <location>
        <begin position="357"/>
        <end position="386"/>
    </location>
</feature>
<dbReference type="InterPro" id="IPR032675">
    <property type="entry name" value="LRR_dom_sf"/>
</dbReference>